<organism evidence="2 3">
    <name type="scientific">Candidatus Avitreponema avistercoris</name>
    <dbReference type="NCBI Taxonomy" id="2840705"/>
    <lineage>
        <taxon>Bacteria</taxon>
        <taxon>Pseudomonadati</taxon>
        <taxon>Spirochaetota</taxon>
        <taxon>Spirochaetia</taxon>
        <taxon>Spirochaetales</taxon>
        <taxon>Candidatus Avitreponema</taxon>
    </lineage>
</organism>
<dbReference type="EMBL" id="JADIMS010000001">
    <property type="protein sequence ID" value="MBO8449493.1"/>
    <property type="molecule type" value="Genomic_DNA"/>
</dbReference>
<evidence type="ECO:0000259" key="1">
    <source>
        <dbReference type="PROSITE" id="PS51186"/>
    </source>
</evidence>
<dbReference type="Proteomes" id="UP000823616">
    <property type="component" value="Unassembled WGS sequence"/>
</dbReference>
<sequence>METKITEYFSLYSGDEKSFWLSKIKKAEWNAADFLCRKIEDGGIEDIFGKTRLFLLTGTHERELFAFCTLTEREEIEECGFSPWIGWVYVFPSYRGKRFSQTLILHAEKEAAKDGARNVYLYTEKEGLYEKYGYTFLRAGNAVEGKVRIYGKRI</sequence>
<dbReference type="AlphaFoldDB" id="A0A9D9HGK3"/>
<proteinExistence type="predicted"/>
<gene>
    <name evidence="2" type="ORF">IAA96_00070</name>
</gene>
<dbReference type="Pfam" id="PF00583">
    <property type="entry name" value="Acetyltransf_1"/>
    <property type="match status" value="1"/>
</dbReference>
<evidence type="ECO:0000313" key="2">
    <source>
        <dbReference type="EMBL" id="MBO8449493.1"/>
    </source>
</evidence>
<feature type="domain" description="N-acetyltransferase" evidence="1">
    <location>
        <begin position="6"/>
        <end position="154"/>
    </location>
</feature>
<reference evidence="2" key="1">
    <citation type="submission" date="2020-10" db="EMBL/GenBank/DDBJ databases">
        <authorList>
            <person name="Gilroy R."/>
        </authorList>
    </citation>
    <scope>NUCLEOTIDE SEQUENCE</scope>
    <source>
        <strain evidence="2">B3-4054</strain>
    </source>
</reference>
<dbReference type="InterPro" id="IPR000182">
    <property type="entry name" value="GNAT_dom"/>
</dbReference>
<reference evidence="2" key="2">
    <citation type="journal article" date="2021" name="PeerJ">
        <title>Extensive microbial diversity within the chicken gut microbiome revealed by metagenomics and culture.</title>
        <authorList>
            <person name="Gilroy R."/>
            <person name="Ravi A."/>
            <person name="Getino M."/>
            <person name="Pursley I."/>
            <person name="Horton D.L."/>
            <person name="Alikhan N.F."/>
            <person name="Baker D."/>
            <person name="Gharbi K."/>
            <person name="Hall N."/>
            <person name="Watson M."/>
            <person name="Adriaenssens E.M."/>
            <person name="Foster-Nyarko E."/>
            <person name="Jarju S."/>
            <person name="Secka A."/>
            <person name="Antonio M."/>
            <person name="Oren A."/>
            <person name="Chaudhuri R.R."/>
            <person name="La Ragione R."/>
            <person name="Hildebrand F."/>
            <person name="Pallen M.J."/>
        </authorList>
    </citation>
    <scope>NUCLEOTIDE SEQUENCE</scope>
    <source>
        <strain evidence="2">B3-4054</strain>
    </source>
</reference>
<evidence type="ECO:0000313" key="3">
    <source>
        <dbReference type="Proteomes" id="UP000823616"/>
    </source>
</evidence>
<accession>A0A9D9HGK3</accession>
<dbReference type="Gene3D" id="3.40.630.30">
    <property type="match status" value="1"/>
</dbReference>
<dbReference type="CDD" id="cd04301">
    <property type="entry name" value="NAT_SF"/>
    <property type="match status" value="1"/>
</dbReference>
<dbReference type="GO" id="GO:0016747">
    <property type="term" value="F:acyltransferase activity, transferring groups other than amino-acyl groups"/>
    <property type="evidence" value="ECO:0007669"/>
    <property type="project" value="InterPro"/>
</dbReference>
<name>A0A9D9HGK3_9SPIR</name>
<dbReference type="SUPFAM" id="SSF55729">
    <property type="entry name" value="Acyl-CoA N-acyltransferases (Nat)"/>
    <property type="match status" value="1"/>
</dbReference>
<dbReference type="PROSITE" id="PS51186">
    <property type="entry name" value="GNAT"/>
    <property type="match status" value="1"/>
</dbReference>
<dbReference type="InterPro" id="IPR016181">
    <property type="entry name" value="Acyl_CoA_acyltransferase"/>
</dbReference>
<comment type="caution">
    <text evidence="2">The sequence shown here is derived from an EMBL/GenBank/DDBJ whole genome shotgun (WGS) entry which is preliminary data.</text>
</comment>
<protein>
    <submittedName>
        <fullName evidence="2">GNAT family N-acetyltransferase</fullName>
    </submittedName>
</protein>